<evidence type="ECO:0000313" key="3">
    <source>
        <dbReference type="Proteomes" id="UP000442707"/>
    </source>
</evidence>
<feature type="non-terminal residue" evidence="2">
    <location>
        <position position="1"/>
    </location>
</feature>
<sequence length="104" mass="11236">GDGVSTYLALIFGTLLSSQGTDAFFVLTRDHLSGFPPGASLRSYVSDSIRSFRSDFLGAFQVYASAFPFPADPTLSENLSRNSRPPRALDPAHEACRVPVRAEP</sequence>
<accession>A0A6H9UTU5</accession>
<organism evidence="2 3">
    <name type="scientific">Streptomyces luteolifulvus</name>
    <dbReference type="NCBI Taxonomy" id="2615112"/>
    <lineage>
        <taxon>Bacteria</taxon>
        <taxon>Bacillati</taxon>
        <taxon>Actinomycetota</taxon>
        <taxon>Actinomycetes</taxon>
        <taxon>Kitasatosporales</taxon>
        <taxon>Streptomycetaceae</taxon>
        <taxon>Streptomyces</taxon>
    </lineage>
</organism>
<proteinExistence type="predicted"/>
<dbReference type="Proteomes" id="UP000442707">
    <property type="component" value="Unassembled WGS sequence"/>
</dbReference>
<evidence type="ECO:0000313" key="2">
    <source>
        <dbReference type="EMBL" id="KAB1142088.1"/>
    </source>
</evidence>
<feature type="compositionally biased region" description="Basic and acidic residues" evidence="1">
    <location>
        <begin position="90"/>
        <end position="104"/>
    </location>
</feature>
<dbReference type="EMBL" id="VZRB01000027">
    <property type="protein sequence ID" value="KAB1142088.1"/>
    <property type="molecule type" value="Genomic_DNA"/>
</dbReference>
<reference evidence="2 3" key="1">
    <citation type="submission" date="2019-09" db="EMBL/GenBank/DDBJ databases">
        <title>Screening of Novel Bioactive Compounds from Soil-Associated.</title>
        <authorList>
            <person name="Zhao S."/>
        </authorList>
    </citation>
    <scope>NUCLEOTIDE SEQUENCE [LARGE SCALE GENOMIC DNA]</scope>
    <source>
        <strain evidence="2 3">HIT-DPA4</strain>
    </source>
</reference>
<protein>
    <submittedName>
        <fullName evidence="2">Uncharacterized protein</fullName>
    </submittedName>
</protein>
<name>A0A6H9UTU5_9ACTN</name>
<evidence type="ECO:0000256" key="1">
    <source>
        <dbReference type="SAM" id="MobiDB-lite"/>
    </source>
</evidence>
<keyword evidence="3" id="KW-1185">Reference proteome</keyword>
<feature type="region of interest" description="Disordered" evidence="1">
    <location>
        <begin position="74"/>
        <end position="104"/>
    </location>
</feature>
<comment type="caution">
    <text evidence="2">The sequence shown here is derived from an EMBL/GenBank/DDBJ whole genome shotgun (WGS) entry which is preliminary data.</text>
</comment>
<gene>
    <name evidence="2" type="ORF">F7R91_30885</name>
</gene>
<dbReference type="AlphaFoldDB" id="A0A6H9UTU5"/>